<dbReference type="PROSITE" id="PS50081">
    <property type="entry name" value="ZF_DAG_PE_2"/>
    <property type="match status" value="1"/>
</dbReference>
<dbReference type="PROSITE" id="PS00479">
    <property type="entry name" value="ZF_DAG_PE_1"/>
    <property type="match status" value="1"/>
</dbReference>
<comment type="caution">
    <text evidence="6">The sequence shown here is derived from an EMBL/GenBank/DDBJ whole genome shotgun (WGS) entry which is preliminary data.</text>
</comment>
<dbReference type="Gene3D" id="2.60.40.150">
    <property type="entry name" value="C2 domain"/>
    <property type="match status" value="2"/>
</dbReference>
<dbReference type="InterPro" id="IPR027080">
    <property type="entry name" value="Unc-13"/>
</dbReference>
<dbReference type="GO" id="GO:0031594">
    <property type="term" value="C:neuromuscular junction"/>
    <property type="evidence" value="ECO:0007669"/>
    <property type="project" value="TreeGrafter"/>
</dbReference>
<feature type="domain" description="Phorbol-ester/DAG-type" evidence="5">
    <location>
        <begin position="185"/>
        <end position="235"/>
    </location>
</feature>
<dbReference type="SUPFAM" id="SSF57889">
    <property type="entry name" value="Cysteine-rich domain"/>
    <property type="match status" value="1"/>
</dbReference>
<keyword evidence="1" id="KW-0479">Metal-binding</keyword>
<dbReference type="GO" id="GO:0046872">
    <property type="term" value="F:metal ion binding"/>
    <property type="evidence" value="ECO:0007669"/>
    <property type="project" value="UniProtKB-KW"/>
</dbReference>
<dbReference type="GO" id="GO:0019992">
    <property type="term" value="F:diacylglycerol binding"/>
    <property type="evidence" value="ECO:0007669"/>
    <property type="project" value="InterPro"/>
</dbReference>
<protein>
    <submittedName>
        <fullName evidence="6">Uncharacterized protein</fullName>
    </submittedName>
</protein>
<feature type="region of interest" description="Disordered" evidence="3">
    <location>
        <begin position="74"/>
        <end position="109"/>
    </location>
</feature>
<sequence length="603" mass="68056">MHFIYGIPICPLCPLYSEKSISDTQDNDDRRTLEKITLFSKKLRGRFTKTTNIDEHEGTDEEFDEISLDIEEPSPNAFNGPRGSAANENLYKDDGTISKTGNNGNGPEPNNAFYNCIDSAPDIPERGKAAPLDSIRLDMGISAGKRSAGVASAIGRHNLNDEDLRTHVYKKTLQALIYPISLTTPHDFEFYNFTHPTYCYECEGLLWGLARQGLKCHECGVKCHEKCKDLLNADCLQRRAQKNVKHGAEDKAKTLMEAMHEKMTVRERTKPAIFKTIRDVFNVDEKSHVGHMKAVKQSVLDGTSKWSAKLAITVISAQGLIAKDKSGTSDPYVTVQVGKVKKRTKTVYSELNPSWNEKFFFECHNSCDRIKVRVWDEDNDIRSKLNRRLNRESDDFLGQTIIEVRTLSGEMDVWDEDDDIRAKLMQKLTRESDDFLGQTIIEVRTLSGEMDVWYNLEKRTDKSAVSGAIRLHISVEIKGEEKVAPYHAQYTCLHENLFYALCEANNGQPIIPDAKGDEAWKVFFDDPSQDIVVEFAIRYGIESIYQAMTHFACLSNKYMCPRVPAVMSTLLANINAFYAHTTATTAVSAADRFAASNFGVRFT</sequence>
<reference evidence="6" key="1">
    <citation type="submission" date="2021-02" db="EMBL/GenBank/DDBJ databases">
        <authorList>
            <person name="Nowell W R."/>
        </authorList>
    </citation>
    <scope>NUCLEOTIDE SEQUENCE</scope>
</reference>
<dbReference type="Pfam" id="PF00168">
    <property type="entry name" value="C2"/>
    <property type="match status" value="1"/>
</dbReference>
<dbReference type="AlphaFoldDB" id="A0A813UEC6"/>
<evidence type="ECO:0000259" key="5">
    <source>
        <dbReference type="PROSITE" id="PS50081"/>
    </source>
</evidence>
<evidence type="ECO:0000313" key="8">
    <source>
        <dbReference type="Proteomes" id="UP000663829"/>
    </source>
</evidence>
<dbReference type="EMBL" id="CAJOBC010000657">
    <property type="protein sequence ID" value="CAF3612287.1"/>
    <property type="molecule type" value="Genomic_DNA"/>
</dbReference>
<dbReference type="Pfam" id="PF00130">
    <property type="entry name" value="C1_1"/>
    <property type="match status" value="1"/>
</dbReference>
<dbReference type="GO" id="GO:0061789">
    <property type="term" value="P:dense core granule priming"/>
    <property type="evidence" value="ECO:0007669"/>
    <property type="project" value="TreeGrafter"/>
</dbReference>
<dbReference type="GO" id="GO:0043195">
    <property type="term" value="C:terminal bouton"/>
    <property type="evidence" value="ECO:0007669"/>
    <property type="project" value="TreeGrafter"/>
</dbReference>
<evidence type="ECO:0000313" key="6">
    <source>
        <dbReference type="EMBL" id="CAF0825555.1"/>
    </source>
</evidence>
<accession>A0A813UEC6</accession>
<dbReference type="PROSITE" id="PS50004">
    <property type="entry name" value="C2"/>
    <property type="match status" value="1"/>
</dbReference>
<evidence type="ECO:0000256" key="2">
    <source>
        <dbReference type="ARBA" id="ARBA00022833"/>
    </source>
</evidence>
<evidence type="ECO:0000256" key="3">
    <source>
        <dbReference type="SAM" id="MobiDB-lite"/>
    </source>
</evidence>
<dbReference type="PANTHER" id="PTHR10480:SF12">
    <property type="entry name" value="UNC-13, ISOFORM E"/>
    <property type="match status" value="1"/>
</dbReference>
<keyword evidence="2" id="KW-0862">Zinc</keyword>
<dbReference type="GO" id="GO:0005516">
    <property type="term" value="F:calmodulin binding"/>
    <property type="evidence" value="ECO:0007669"/>
    <property type="project" value="TreeGrafter"/>
</dbReference>
<dbReference type="GO" id="GO:0099525">
    <property type="term" value="P:presynaptic dense core vesicle exocytosis"/>
    <property type="evidence" value="ECO:0007669"/>
    <property type="project" value="TreeGrafter"/>
</dbReference>
<proteinExistence type="predicted"/>
<dbReference type="GO" id="GO:0016081">
    <property type="term" value="P:synaptic vesicle docking"/>
    <property type="evidence" value="ECO:0007669"/>
    <property type="project" value="TreeGrafter"/>
</dbReference>
<gene>
    <name evidence="6" type="ORF">GPM918_LOCUS4777</name>
    <name evidence="7" type="ORF">SRO942_LOCUS4778</name>
</gene>
<feature type="domain" description="C2" evidence="4">
    <location>
        <begin position="291"/>
        <end position="418"/>
    </location>
</feature>
<dbReference type="InterPro" id="IPR046349">
    <property type="entry name" value="C1-like_sf"/>
</dbReference>
<evidence type="ECO:0000259" key="4">
    <source>
        <dbReference type="PROSITE" id="PS50004"/>
    </source>
</evidence>
<organism evidence="6 8">
    <name type="scientific">Didymodactylos carnosus</name>
    <dbReference type="NCBI Taxonomy" id="1234261"/>
    <lineage>
        <taxon>Eukaryota</taxon>
        <taxon>Metazoa</taxon>
        <taxon>Spiralia</taxon>
        <taxon>Gnathifera</taxon>
        <taxon>Rotifera</taxon>
        <taxon>Eurotatoria</taxon>
        <taxon>Bdelloidea</taxon>
        <taxon>Philodinida</taxon>
        <taxon>Philodinidae</taxon>
        <taxon>Didymodactylos</taxon>
    </lineage>
</organism>
<dbReference type="InterPro" id="IPR020454">
    <property type="entry name" value="DAG/PE-bd"/>
</dbReference>
<dbReference type="FunFam" id="2.60.40.150:FF:000002">
    <property type="entry name" value="Protein unc-13 homolog B"/>
    <property type="match status" value="1"/>
</dbReference>
<evidence type="ECO:0000313" key="7">
    <source>
        <dbReference type="EMBL" id="CAF3612287.1"/>
    </source>
</evidence>
<dbReference type="InterPro" id="IPR000008">
    <property type="entry name" value="C2_dom"/>
</dbReference>
<dbReference type="SMART" id="SM00109">
    <property type="entry name" value="C1"/>
    <property type="match status" value="1"/>
</dbReference>
<dbReference type="GO" id="GO:0035249">
    <property type="term" value="P:synaptic transmission, glutamatergic"/>
    <property type="evidence" value="ECO:0007669"/>
    <property type="project" value="TreeGrafter"/>
</dbReference>
<dbReference type="Gene3D" id="3.30.60.20">
    <property type="match status" value="1"/>
</dbReference>
<keyword evidence="8" id="KW-1185">Reference proteome</keyword>
<feature type="non-terminal residue" evidence="6">
    <location>
        <position position="603"/>
    </location>
</feature>
<dbReference type="Proteomes" id="UP000663829">
    <property type="component" value="Unassembled WGS sequence"/>
</dbReference>
<dbReference type="PRINTS" id="PR00360">
    <property type="entry name" value="C2DOMAIN"/>
</dbReference>
<dbReference type="GO" id="GO:0030672">
    <property type="term" value="C:synaptic vesicle membrane"/>
    <property type="evidence" value="ECO:0007669"/>
    <property type="project" value="TreeGrafter"/>
</dbReference>
<name>A0A813UEC6_9BILA</name>
<evidence type="ECO:0000256" key="1">
    <source>
        <dbReference type="ARBA" id="ARBA00022723"/>
    </source>
</evidence>
<dbReference type="PANTHER" id="PTHR10480">
    <property type="entry name" value="PROTEIN UNC-13 HOMOLOG"/>
    <property type="match status" value="1"/>
</dbReference>
<dbReference type="GO" id="GO:0098831">
    <property type="term" value="C:presynaptic active zone cytoplasmic component"/>
    <property type="evidence" value="ECO:0007669"/>
    <property type="project" value="TreeGrafter"/>
</dbReference>
<dbReference type="InterPro" id="IPR035892">
    <property type="entry name" value="C2_domain_sf"/>
</dbReference>
<dbReference type="SMART" id="SM00239">
    <property type="entry name" value="C2"/>
    <property type="match status" value="1"/>
</dbReference>
<dbReference type="EMBL" id="CAJNOQ010000657">
    <property type="protein sequence ID" value="CAF0825555.1"/>
    <property type="molecule type" value="Genomic_DNA"/>
</dbReference>
<dbReference type="GO" id="GO:0017075">
    <property type="term" value="F:syntaxin-1 binding"/>
    <property type="evidence" value="ECO:0007669"/>
    <property type="project" value="TreeGrafter"/>
</dbReference>
<dbReference type="SUPFAM" id="SSF49562">
    <property type="entry name" value="C2 domain (Calcium/lipid-binding domain, CaLB)"/>
    <property type="match status" value="1"/>
</dbReference>
<dbReference type="PRINTS" id="PR00008">
    <property type="entry name" value="DAGPEDOMAIN"/>
</dbReference>
<dbReference type="GO" id="GO:0016082">
    <property type="term" value="P:synaptic vesicle priming"/>
    <property type="evidence" value="ECO:0007669"/>
    <property type="project" value="TreeGrafter"/>
</dbReference>
<dbReference type="GO" id="GO:0042734">
    <property type="term" value="C:presynaptic membrane"/>
    <property type="evidence" value="ECO:0007669"/>
    <property type="project" value="TreeGrafter"/>
</dbReference>
<dbReference type="InterPro" id="IPR002219">
    <property type="entry name" value="PKC_DAG/PE"/>
</dbReference>
<dbReference type="Proteomes" id="UP000681722">
    <property type="component" value="Unassembled WGS sequence"/>
</dbReference>
<dbReference type="OrthoDB" id="10053234at2759"/>